<feature type="region of interest" description="Domain B" evidence="10">
    <location>
        <begin position="170"/>
        <end position="300"/>
    </location>
</feature>
<dbReference type="Pfam" id="PF06052">
    <property type="entry name" value="3-HAO"/>
    <property type="match status" value="1"/>
</dbReference>
<dbReference type="OrthoDB" id="204928at2759"/>
<feature type="binding site" evidence="10">
    <location>
        <position position="52"/>
    </location>
    <ligand>
        <name>Fe cation</name>
        <dbReference type="ChEBI" id="CHEBI:24875"/>
        <note>catalytic</note>
    </ligand>
</feature>
<evidence type="ECO:0000313" key="12">
    <source>
        <dbReference type="Proteomes" id="UP000678393"/>
    </source>
</evidence>
<evidence type="ECO:0000313" key="11">
    <source>
        <dbReference type="EMBL" id="CAG5114648.1"/>
    </source>
</evidence>
<accession>A0A8S3YE01</accession>
<dbReference type="SUPFAM" id="SSF51182">
    <property type="entry name" value="RmlC-like cupins"/>
    <property type="match status" value="2"/>
</dbReference>
<feature type="binding site" evidence="10">
    <location>
        <position position="58"/>
    </location>
    <ligand>
        <name>substrate</name>
    </ligand>
</feature>
<sequence>MSTTYPVLYNLDTWIEENQQFFLPPVCNKMMHNDGQLKVFFVGGPNLRKDYHIEEGEELFYMLRGDMCLKVIEHGKHKDVPIKQGEIFLLPARIPHSPQRQVNTIGLVLERERAPDERDGLRYFQVKDGVPTTDSLYEEWFYCKDLGTELAPVIRRFIASEQCKTGQPVPGTIPEKPPVTIDGETSLQSPFNLHNWIKDHRAEIDSAGSLQLFGDNRQFYVAIYGKGENTGGSDRAETWIWQLEGESVITVAGNEYRLHKNDSILIQAGEKYKAVGLEDSISLVCCQDPARKIPWKNCNA</sequence>
<name>A0A8S3YE01_9EUPU</name>
<feature type="binding site" evidence="10">
    <location>
        <position position="100"/>
    </location>
    <ligand>
        <name>substrate</name>
    </ligand>
</feature>
<comment type="subcellular location">
    <subcellularLocation>
        <location evidence="10">Cytoplasm</location>
    </subcellularLocation>
</comment>
<organism evidence="11 12">
    <name type="scientific">Candidula unifasciata</name>
    <dbReference type="NCBI Taxonomy" id="100452"/>
    <lineage>
        <taxon>Eukaryota</taxon>
        <taxon>Metazoa</taxon>
        <taxon>Spiralia</taxon>
        <taxon>Lophotrochozoa</taxon>
        <taxon>Mollusca</taxon>
        <taxon>Gastropoda</taxon>
        <taxon>Heterobranchia</taxon>
        <taxon>Euthyneura</taxon>
        <taxon>Panpulmonata</taxon>
        <taxon>Eupulmonata</taxon>
        <taxon>Stylommatophora</taxon>
        <taxon>Helicina</taxon>
        <taxon>Helicoidea</taxon>
        <taxon>Geomitridae</taxon>
        <taxon>Candidula</taxon>
    </lineage>
</organism>
<evidence type="ECO:0000256" key="1">
    <source>
        <dbReference type="ARBA" id="ARBA00001954"/>
    </source>
</evidence>
<keyword evidence="6 10" id="KW-0223">Dioxygenase</keyword>
<keyword evidence="3 10" id="KW-0963">Cytoplasm</keyword>
<dbReference type="FunFam" id="2.60.120.10:FF:000077">
    <property type="entry name" value="3-hydroxyanthranilate 3,4-dioxygenase"/>
    <property type="match status" value="1"/>
</dbReference>
<comment type="caution">
    <text evidence="10">Lacks conserved residue(s) required for the propagation of feature annotation.</text>
</comment>
<keyword evidence="12" id="KW-1185">Reference proteome</keyword>
<dbReference type="GO" id="GO:0043420">
    <property type="term" value="P:anthranilate metabolic process"/>
    <property type="evidence" value="ECO:0007669"/>
    <property type="project" value="UniProtKB-UniRule"/>
</dbReference>
<protein>
    <recommendedName>
        <fullName evidence="10">3-hydroxyanthranilate 3,4-dioxygenase</fullName>
        <ecNumber evidence="10">1.13.11.6</ecNumber>
    </recommendedName>
    <alternativeName>
        <fullName evidence="10">3-hydroxyanthranilate oxygenase</fullName>
        <shortName evidence="10">3-HAO</shortName>
    </alternativeName>
    <alternativeName>
        <fullName evidence="10">3-hydroxyanthranilic acid dioxygenase</fullName>
        <shortName evidence="10">HAD</shortName>
    </alternativeName>
</protein>
<feature type="binding site" evidence="10">
    <location>
        <position position="48"/>
    </location>
    <ligand>
        <name>O2</name>
        <dbReference type="ChEBI" id="CHEBI:15379"/>
    </ligand>
</feature>
<dbReference type="EMBL" id="CAJHNH020000020">
    <property type="protein sequence ID" value="CAG5114648.1"/>
    <property type="molecule type" value="Genomic_DNA"/>
</dbReference>
<comment type="similarity">
    <text evidence="10">Belongs to the 3-HAO family.</text>
</comment>
<feature type="binding site" evidence="10">
    <location>
        <position position="58"/>
    </location>
    <ligand>
        <name>Fe cation</name>
        <dbReference type="ChEBI" id="CHEBI:24875"/>
        <note>catalytic</note>
    </ligand>
</feature>
<dbReference type="PANTHER" id="PTHR15497">
    <property type="entry name" value="3-HYDROXYANTHRANILATE 3,4-DIOXYGENASE"/>
    <property type="match status" value="1"/>
</dbReference>
<keyword evidence="5 10" id="KW-0479">Metal-binding</keyword>
<dbReference type="GO" id="GO:0034354">
    <property type="term" value="P:'de novo' NAD+ biosynthetic process from L-tryptophan"/>
    <property type="evidence" value="ECO:0007669"/>
    <property type="project" value="UniProtKB-UniRule"/>
</dbReference>
<proteinExistence type="inferred from homology"/>
<dbReference type="NCBIfam" id="TIGR03037">
    <property type="entry name" value="anthran_nbaC"/>
    <property type="match status" value="1"/>
</dbReference>
<gene>
    <name evidence="11" type="ORF">CUNI_LOCUS206</name>
</gene>
<dbReference type="GO" id="GO:0008198">
    <property type="term" value="F:ferrous iron binding"/>
    <property type="evidence" value="ECO:0007669"/>
    <property type="project" value="UniProtKB-UniRule"/>
</dbReference>
<evidence type="ECO:0000256" key="4">
    <source>
        <dbReference type="ARBA" id="ARBA00022642"/>
    </source>
</evidence>
<evidence type="ECO:0000256" key="6">
    <source>
        <dbReference type="ARBA" id="ARBA00022964"/>
    </source>
</evidence>
<dbReference type="InterPro" id="IPR014710">
    <property type="entry name" value="RmlC-like_jellyroll"/>
</dbReference>
<evidence type="ECO:0000256" key="10">
    <source>
        <dbReference type="HAMAP-Rule" id="MF_03019"/>
    </source>
</evidence>
<dbReference type="Proteomes" id="UP000678393">
    <property type="component" value="Unassembled WGS sequence"/>
</dbReference>
<comment type="caution">
    <text evidence="11">The sequence shown here is derived from an EMBL/GenBank/DDBJ whole genome shotgun (WGS) entry which is preliminary data.</text>
</comment>
<dbReference type="CDD" id="cd06123">
    <property type="entry name" value="cupin_HAO"/>
    <property type="match status" value="1"/>
</dbReference>
<dbReference type="PANTHER" id="PTHR15497:SF1">
    <property type="entry name" value="3-HYDROXYANTHRANILATE 3,4-DIOXYGENASE"/>
    <property type="match status" value="1"/>
</dbReference>
<dbReference type="AlphaFoldDB" id="A0A8S3YE01"/>
<dbReference type="GO" id="GO:0000334">
    <property type="term" value="F:3-hydroxyanthranilate 3,4-dioxygenase activity"/>
    <property type="evidence" value="ECO:0007669"/>
    <property type="project" value="UniProtKB-UniRule"/>
</dbReference>
<keyword evidence="7 10" id="KW-0560">Oxidoreductase</keyword>
<keyword evidence="4 10" id="KW-0662">Pyridine nucleotide biosynthesis</keyword>
<feature type="binding site" evidence="10">
    <location>
        <position position="96"/>
    </location>
    <ligand>
        <name>Fe cation</name>
        <dbReference type="ChEBI" id="CHEBI:24875"/>
        <note>catalytic</note>
    </ligand>
</feature>
<reference evidence="11" key="1">
    <citation type="submission" date="2021-04" db="EMBL/GenBank/DDBJ databases">
        <authorList>
            <consortium name="Molecular Ecology Group"/>
        </authorList>
    </citation>
    <scope>NUCLEOTIDE SEQUENCE</scope>
</reference>
<evidence type="ECO:0000256" key="9">
    <source>
        <dbReference type="ARBA" id="ARBA00052793"/>
    </source>
</evidence>
<evidence type="ECO:0000256" key="2">
    <source>
        <dbReference type="ARBA" id="ARBA00002752"/>
    </source>
</evidence>
<feature type="region of interest" description="Domain A (catalytic)" evidence="10">
    <location>
        <begin position="1"/>
        <end position="170"/>
    </location>
</feature>
<evidence type="ECO:0000256" key="7">
    <source>
        <dbReference type="ARBA" id="ARBA00023002"/>
    </source>
</evidence>
<dbReference type="GO" id="GO:0019805">
    <property type="term" value="P:quinolinate biosynthetic process"/>
    <property type="evidence" value="ECO:0007669"/>
    <property type="project" value="UniProtKB-UniRule"/>
</dbReference>
<comment type="cofactor">
    <cofactor evidence="1 10">
        <name>Fe(2+)</name>
        <dbReference type="ChEBI" id="CHEBI:29033"/>
    </cofactor>
</comment>
<dbReference type="HAMAP" id="MF_00825">
    <property type="entry name" value="3_HAO"/>
    <property type="match status" value="1"/>
</dbReference>
<dbReference type="GO" id="GO:0005737">
    <property type="term" value="C:cytoplasm"/>
    <property type="evidence" value="ECO:0007669"/>
    <property type="project" value="UniProtKB-SubCell"/>
</dbReference>
<evidence type="ECO:0000256" key="8">
    <source>
        <dbReference type="ARBA" id="ARBA00023004"/>
    </source>
</evidence>
<feature type="binding site" evidence="10">
    <location>
        <position position="110"/>
    </location>
    <ligand>
        <name>substrate</name>
    </ligand>
</feature>
<dbReference type="Gene3D" id="2.60.120.10">
    <property type="entry name" value="Jelly Rolls"/>
    <property type="match status" value="1"/>
</dbReference>
<dbReference type="InterPro" id="IPR011051">
    <property type="entry name" value="RmlC_Cupin_sf"/>
</dbReference>
<comment type="pathway">
    <text evidence="10">Cofactor biosynthesis; NAD(+) biosynthesis; quinolinate from L-kynurenine: step 3/3.</text>
</comment>
<keyword evidence="8 10" id="KW-0408">Iron</keyword>
<dbReference type="InterPro" id="IPR010329">
    <property type="entry name" value="3hydroanth_dOase"/>
</dbReference>
<comment type="function">
    <text evidence="2 10">Catalyzes the oxidative ring opening of 3-hydroxyanthranilate to 2-amino-3-carboxymuconate semialdehyde, which spontaneously cyclizes to quinolinate.</text>
</comment>
<comment type="catalytic activity">
    <reaction evidence="9 10">
        <text>3-hydroxyanthranilate + O2 = (2Z,4Z)-2-amino-3-carboxymuconate 6-semialdehyde</text>
        <dbReference type="Rhea" id="RHEA:17953"/>
        <dbReference type="ChEBI" id="CHEBI:15379"/>
        <dbReference type="ChEBI" id="CHEBI:36559"/>
        <dbReference type="ChEBI" id="CHEBI:77612"/>
        <dbReference type="EC" id="1.13.11.6"/>
    </reaction>
</comment>
<evidence type="ECO:0000256" key="5">
    <source>
        <dbReference type="ARBA" id="ARBA00022723"/>
    </source>
</evidence>
<evidence type="ECO:0000256" key="3">
    <source>
        <dbReference type="ARBA" id="ARBA00022490"/>
    </source>
</evidence>
<dbReference type="EC" id="1.13.11.6" evidence="10"/>
<dbReference type="GO" id="GO:0006569">
    <property type="term" value="P:L-tryptophan catabolic process"/>
    <property type="evidence" value="ECO:0007669"/>
    <property type="project" value="UniProtKB-UniRule"/>
</dbReference>